<reference evidence="11 12" key="1">
    <citation type="submission" date="2016-02" db="EMBL/GenBank/DDBJ databases">
        <title>Genome sequence of Moorella mulderi DSM 14980.</title>
        <authorList>
            <person name="Poehlein A."/>
            <person name="Daniel R."/>
        </authorList>
    </citation>
    <scope>NUCLEOTIDE SEQUENCE [LARGE SCALE GENOMIC DNA]</scope>
    <source>
        <strain evidence="11 12">DSM 14980</strain>
    </source>
</reference>
<dbReference type="SMART" id="SM01409">
    <property type="entry name" value="RNA_pol_Rpb6"/>
    <property type="match status" value="1"/>
</dbReference>
<dbReference type="NCBIfam" id="TIGR00690">
    <property type="entry name" value="rpoZ"/>
    <property type="match status" value="1"/>
</dbReference>
<keyword evidence="7 10" id="KW-0804">Transcription</keyword>
<dbReference type="RefSeq" id="WP_062282644.1">
    <property type="nucleotide sequence ID" value="NZ_LTBC01000003.1"/>
</dbReference>
<evidence type="ECO:0000256" key="6">
    <source>
        <dbReference type="ARBA" id="ARBA00022695"/>
    </source>
</evidence>
<comment type="function">
    <text evidence="10">Promotes RNA polymerase assembly. Latches the N- and C-terminal regions of the beta' subunit thereby facilitating its interaction with the beta and alpha subunits.</text>
</comment>
<dbReference type="GO" id="GO:0000428">
    <property type="term" value="C:DNA-directed RNA polymerase complex"/>
    <property type="evidence" value="ECO:0007669"/>
    <property type="project" value="UniProtKB-KW"/>
</dbReference>
<dbReference type="InterPro" id="IPR036161">
    <property type="entry name" value="RPB6/omega-like_sf"/>
</dbReference>
<dbReference type="Proteomes" id="UP000075670">
    <property type="component" value="Unassembled WGS sequence"/>
</dbReference>
<dbReference type="PANTHER" id="PTHR34476:SF1">
    <property type="entry name" value="DNA-DIRECTED RNA POLYMERASE SUBUNIT OMEGA"/>
    <property type="match status" value="1"/>
</dbReference>
<dbReference type="GO" id="GO:0003677">
    <property type="term" value="F:DNA binding"/>
    <property type="evidence" value="ECO:0007669"/>
    <property type="project" value="UniProtKB-UniRule"/>
</dbReference>
<dbReference type="InterPro" id="IPR003716">
    <property type="entry name" value="DNA-dir_RNA_pol_omega"/>
</dbReference>
<evidence type="ECO:0000256" key="3">
    <source>
        <dbReference type="ARBA" id="ARBA00013725"/>
    </source>
</evidence>
<proteinExistence type="inferred from homology"/>
<dbReference type="OrthoDB" id="9815459at2"/>
<dbReference type="EMBL" id="LTBC01000003">
    <property type="protein sequence ID" value="KYH32542.1"/>
    <property type="molecule type" value="Genomic_DNA"/>
</dbReference>
<dbReference type="Pfam" id="PF01192">
    <property type="entry name" value="RNA_pol_Rpb6"/>
    <property type="match status" value="1"/>
</dbReference>
<evidence type="ECO:0000256" key="5">
    <source>
        <dbReference type="ARBA" id="ARBA00022679"/>
    </source>
</evidence>
<keyword evidence="4 10" id="KW-0240">DNA-directed RNA polymerase</keyword>
<dbReference type="PATRIC" id="fig|1122241.3.peg.1203"/>
<evidence type="ECO:0000256" key="2">
    <source>
        <dbReference type="ARBA" id="ARBA00012418"/>
    </source>
</evidence>
<dbReference type="PANTHER" id="PTHR34476">
    <property type="entry name" value="DNA-DIRECTED RNA POLYMERASE SUBUNIT OMEGA"/>
    <property type="match status" value="1"/>
</dbReference>
<dbReference type="EC" id="2.7.7.6" evidence="2 10"/>
<dbReference type="HAMAP" id="MF_00366">
    <property type="entry name" value="RNApol_bact_RpoZ"/>
    <property type="match status" value="1"/>
</dbReference>
<dbReference type="GO" id="GO:0003899">
    <property type="term" value="F:DNA-directed RNA polymerase activity"/>
    <property type="evidence" value="ECO:0007669"/>
    <property type="project" value="UniProtKB-UniRule"/>
</dbReference>
<evidence type="ECO:0000256" key="8">
    <source>
        <dbReference type="ARBA" id="ARBA00029924"/>
    </source>
</evidence>
<dbReference type="Gene3D" id="3.90.940.10">
    <property type="match status" value="1"/>
</dbReference>
<dbReference type="SUPFAM" id="SSF63562">
    <property type="entry name" value="RPB6/omega subunit-like"/>
    <property type="match status" value="1"/>
</dbReference>
<evidence type="ECO:0000256" key="7">
    <source>
        <dbReference type="ARBA" id="ARBA00023163"/>
    </source>
</evidence>
<protein>
    <recommendedName>
        <fullName evidence="3 10">DNA-directed RNA polymerase subunit omega</fullName>
        <shortName evidence="10">RNAP omega subunit</shortName>
        <ecNumber evidence="2 10">2.7.7.6</ecNumber>
    </recommendedName>
    <alternativeName>
        <fullName evidence="10">RNA polymerase omega subunit</fullName>
    </alternativeName>
    <alternativeName>
        <fullName evidence="8 10">Transcriptase subunit omega</fullName>
    </alternativeName>
</protein>
<keyword evidence="6 10" id="KW-0548">Nucleotidyltransferase</keyword>
<evidence type="ECO:0000256" key="4">
    <source>
        <dbReference type="ARBA" id="ARBA00022478"/>
    </source>
</evidence>
<accession>A0A151AYB3</accession>
<sequence>MKQPSLDQLEKRVGSKYALAVLAAKRARTLTEGQFANLYPKGTKPVTVALMEIAEGKINYEWGKKKA</sequence>
<evidence type="ECO:0000256" key="1">
    <source>
        <dbReference type="ARBA" id="ARBA00006711"/>
    </source>
</evidence>
<dbReference type="GO" id="GO:0006351">
    <property type="term" value="P:DNA-templated transcription"/>
    <property type="evidence" value="ECO:0007669"/>
    <property type="project" value="UniProtKB-UniRule"/>
</dbReference>
<keyword evidence="5 10" id="KW-0808">Transferase</keyword>
<dbReference type="InterPro" id="IPR006110">
    <property type="entry name" value="Pol_omega/Rpo6/RPB6"/>
</dbReference>
<comment type="similarity">
    <text evidence="1 10">Belongs to the RNA polymerase subunit omega family.</text>
</comment>
<keyword evidence="12" id="KW-1185">Reference proteome</keyword>
<dbReference type="AlphaFoldDB" id="A0A151AYB3"/>
<evidence type="ECO:0000313" key="12">
    <source>
        <dbReference type="Proteomes" id="UP000075670"/>
    </source>
</evidence>
<evidence type="ECO:0000313" key="11">
    <source>
        <dbReference type="EMBL" id="KYH32542.1"/>
    </source>
</evidence>
<comment type="caution">
    <text evidence="11">The sequence shown here is derived from an EMBL/GenBank/DDBJ whole genome shotgun (WGS) entry which is preliminary data.</text>
</comment>
<organism evidence="11 12">
    <name type="scientific">Moorella mulderi DSM 14980</name>
    <dbReference type="NCBI Taxonomy" id="1122241"/>
    <lineage>
        <taxon>Bacteria</taxon>
        <taxon>Bacillati</taxon>
        <taxon>Bacillota</taxon>
        <taxon>Clostridia</taxon>
        <taxon>Neomoorellales</taxon>
        <taxon>Neomoorellaceae</taxon>
        <taxon>Neomoorella</taxon>
    </lineage>
</organism>
<comment type="subunit">
    <text evidence="10">The RNAP catalytic core consists of 2 alpha, 1 beta, 1 beta' and 1 omega subunit. When a sigma factor is associated with the core the holoenzyme is formed, which can initiate transcription.</text>
</comment>
<comment type="catalytic activity">
    <reaction evidence="9 10">
        <text>RNA(n) + a ribonucleoside 5'-triphosphate = RNA(n+1) + diphosphate</text>
        <dbReference type="Rhea" id="RHEA:21248"/>
        <dbReference type="Rhea" id="RHEA-COMP:14527"/>
        <dbReference type="Rhea" id="RHEA-COMP:17342"/>
        <dbReference type="ChEBI" id="CHEBI:33019"/>
        <dbReference type="ChEBI" id="CHEBI:61557"/>
        <dbReference type="ChEBI" id="CHEBI:140395"/>
        <dbReference type="EC" id="2.7.7.6"/>
    </reaction>
</comment>
<gene>
    <name evidence="10 11" type="primary">rpoZ</name>
    <name evidence="11" type="ORF">MOMUL_11440</name>
</gene>
<evidence type="ECO:0000256" key="9">
    <source>
        <dbReference type="ARBA" id="ARBA00048552"/>
    </source>
</evidence>
<name>A0A151AYB3_9FIRM</name>
<evidence type="ECO:0000256" key="10">
    <source>
        <dbReference type="HAMAP-Rule" id="MF_00366"/>
    </source>
</evidence>